<dbReference type="SUPFAM" id="SSF54427">
    <property type="entry name" value="NTF2-like"/>
    <property type="match status" value="1"/>
</dbReference>
<comment type="caution">
    <text evidence="1">The sequence shown here is derived from an EMBL/GenBank/DDBJ whole genome shotgun (WGS) entry which is preliminary data.</text>
</comment>
<gene>
    <name evidence="1" type="ORF">QQS21_011606</name>
</gene>
<dbReference type="Gene3D" id="3.10.450.50">
    <property type="match status" value="1"/>
</dbReference>
<reference evidence="1" key="1">
    <citation type="submission" date="2023-06" db="EMBL/GenBank/DDBJ databases">
        <title>Conoideocrella luteorostrata (Hypocreales: Clavicipitaceae), a potential biocontrol fungus for elongate hemlock scale in United States Christmas tree production areas.</title>
        <authorList>
            <person name="Barrett H."/>
            <person name="Lovett B."/>
            <person name="Macias A.M."/>
            <person name="Stajich J.E."/>
            <person name="Kasson M.T."/>
        </authorList>
    </citation>
    <scope>NUCLEOTIDE SEQUENCE</scope>
    <source>
        <strain evidence="1">ARSEF 14590</strain>
    </source>
</reference>
<evidence type="ECO:0008006" key="3">
    <source>
        <dbReference type="Google" id="ProtNLM"/>
    </source>
</evidence>
<dbReference type="AlphaFoldDB" id="A0AAJ0FNF4"/>
<proteinExistence type="predicted"/>
<sequence length="272" mass="30090">MASSTGPESEILSVLNKFNGFLSKKPPSVVEARKLVLDGSFAILSARNGLDQTTLGELIKREESRKNDIQLRLHDVPQKMWIYEDIAALWAEHGGKETESSEGEDGITGAEMRLYGFARTNDGWKISGVAGTYKDPSLESLSEPTPALMEPVDALLSNFSHPDWDTLKDWFVPGAGCTLYRPPMEPMPMTMHQSIVRLQDMVKSGSTIQEKIQNVEARIHGDLGFVWAPFVVEIDGVPRHEGVNIFSFLNRSGKWRFSGCQDFGRAMSAGAS</sequence>
<dbReference type="EMBL" id="JASWJB010000405">
    <property type="protein sequence ID" value="KAK2590712.1"/>
    <property type="molecule type" value="Genomic_DNA"/>
</dbReference>
<organism evidence="1 2">
    <name type="scientific">Conoideocrella luteorostrata</name>
    <dbReference type="NCBI Taxonomy" id="1105319"/>
    <lineage>
        <taxon>Eukaryota</taxon>
        <taxon>Fungi</taxon>
        <taxon>Dikarya</taxon>
        <taxon>Ascomycota</taxon>
        <taxon>Pezizomycotina</taxon>
        <taxon>Sordariomycetes</taxon>
        <taxon>Hypocreomycetidae</taxon>
        <taxon>Hypocreales</taxon>
        <taxon>Clavicipitaceae</taxon>
        <taxon>Conoideocrella</taxon>
    </lineage>
</organism>
<protein>
    <recommendedName>
        <fullName evidence="3">SnoaL-like domain-containing protein</fullName>
    </recommendedName>
</protein>
<evidence type="ECO:0000313" key="1">
    <source>
        <dbReference type="EMBL" id="KAK2590712.1"/>
    </source>
</evidence>
<keyword evidence="2" id="KW-1185">Reference proteome</keyword>
<name>A0AAJ0FNF4_9HYPO</name>
<accession>A0AAJ0FNF4</accession>
<dbReference type="Proteomes" id="UP001251528">
    <property type="component" value="Unassembled WGS sequence"/>
</dbReference>
<dbReference type="InterPro" id="IPR032710">
    <property type="entry name" value="NTF2-like_dom_sf"/>
</dbReference>
<evidence type="ECO:0000313" key="2">
    <source>
        <dbReference type="Proteomes" id="UP001251528"/>
    </source>
</evidence>